<dbReference type="Pfam" id="PF07559">
    <property type="entry name" value="FlgE_D2"/>
    <property type="match status" value="2"/>
</dbReference>
<dbReference type="PROSITE" id="PS00588">
    <property type="entry name" value="FLAGELLA_BB_ROD"/>
    <property type="match status" value="1"/>
</dbReference>
<dbReference type="NCBIfam" id="NF004238">
    <property type="entry name" value="PRK05682.1-1"/>
    <property type="match status" value="1"/>
</dbReference>
<sequence>MSFQQGLSGLNGASRHLDTIGNNVANASTVGFKQSQAQFADMFAASLSGSGAMPIGTGTKLVAVAQQFTQGNITNTNNPLDTAISGQGFFRLTDAAGAVLYSRNGQFQVDKTGNVVNNQGHIVSGYLADAAGTIVKQTVPLKITSTNLAPVMTTTTTVGANLDSRAAVPATAAFSTIDPTSYTSSTSLSVFDSLGASHVGTMYFARQPIATVGNGSFAAADTVMTVGSTVGLAVGNTVTLAGTTYTITGVTNATTLAVTPAAAGVVAAAAATTNAPSNLWNTYLTIDNVLVPPIVAPATTATPFATLGFSPTGTLSTLTAGAGSTAGATLGKVTTPSFNPVSTITTSPQTITFDFNSLAAGTTQFGGNFGVNTLTQNGYTSGQLNSTSTGTDGTILGRYSNGQSRALGQITLTNFINPQGLQPVGNNEWVETSASGSPTTGTPGSSSLGMLQASATEDSNVDLTAELVNMITAQRVYQANAQTIKTQDSLLQTITSLR</sequence>
<feature type="domain" description="Flagellar hook protein FlgE/F/G-like D1" evidence="10">
    <location>
        <begin position="83"/>
        <end position="139"/>
    </location>
</feature>
<feature type="domain" description="Flagellar basal-body/hook protein C-terminal" evidence="8">
    <location>
        <begin position="454"/>
        <end position="497"/>
    </location>
</feature>
<evidence type="ECO:0000259" key="8">
    <source>
        <dbReference type="Pfam" id="PF06429"/>
    </source>
</evidence>
<dbReference type="Pfam" id="PF00460">
    <property type="entry name" value="Flg_bb_rod"/>
    <property type="match status" value="1"/>
</dbReference>
<evidence type="ECO:0000313" key="11">
    <source>
        <dbReference type="EMBL" id="ADL55076.1"/>
    </source>
</evidence>
<dbReference type="InterPro" id="IPR011491">
    <property type="entry name" value="FlgE_D2"/>
</dbReference>
<dbReference type="InterPro" id="IPR053967">
    <property type="entry name" value="LlgE_F_G-like_D1"/>
</dbReference>
<organism evidence="11 12">
    <name type="scientific">Gallionella capsiferriformans (strain ES-2)</name>
    <name type="common">Gallionella ferruginea capsiferriformans (strain ES-2)</name>
    <dbReference type="NCBI Taxonomy" id="395494"/>
    <lineage>
        <taxon>Bacteria</taxon>
        <taxon>Pseudomonadati</taxon>
        <taxon>Pseudomonadota</taxon>
        <taxon>Betaproteobacteria</taxon>
        <taxon>Nitrosomonadales</taxon>
        <taxon>Gallionellaceae</taxon>
        <taxon>Gallionella</taxon>
    </lineage>
</organism>
<evidence type="ECO:0000256" key="3">
    <source>
        <dbReference type="ARBA" id="ARBA00019015"/>
    </source>
</evidence>
<proteinExistence type="inferred from homology"/>
<comment type="subcellular location">
    <subcellularLocation>
        <location evidence="1 5">Bacterial flagellum basal body</location>
    </subcellularLocation>
</comment>
<feature type="domain" description="Flagellar hook protein FlgE D2" evidence="9">
    <location>
        <begin position="161"/>
        <end position="210"/>
    </location>
</feature>
<evidence type="ECO:0000256" key="4">
    <source>
        <dbReference type="ARBA" id="ARBA00023143"/>
    </source>
</evidence>
<dbReference type="RefSeq" id="WP_013293016.1">
    <property type="nucleotide sequence ID" value="NC_014394.1"/>
</dbReference>
<dbReference type="PANTHER" id="PTHR30435">
    <property type="entry name" value="FLAGELLAR PROTEIN"/>
    <property type="match status" value="1"/>
</dbReference>
<dbReference type="OrthoDB" id="8578401at2"/>
<evidence type="ECO:0000256" key="5">
    <source>
        <dbReference type="RuleBase" id="RU362116"/>
    </source>
</evidence>
<comment type="similarity">
    <text evidence="2 5">Belongs to the flagella basal body rod proteins family.</text>
</comment>
<reference evidence="11 12" key="1">
    <citation type="submission" date="2010-08" db="EMBL/GenBank/DDBJ databases">
        <title>Complete sequence of Gallionella capsiferriformans ES-2.</title>
        <authorList>
            <consortium name="US DOE Joint Genome Institute"/>
            <person name="Lucas S."/>
            <person name="Copeland A."/>
            <person name="Lapidus A."/>
            <person name="Cheng J.-F."/>
            <person name="Bruce D."/>
            <person name="Goodwin L."/>
            <person name="Pitluck S."/>
            <person name="Chertkov O."/>
            <person name="Davenport K.W."/>
            <person name="Detter J.C."/>
            <person name="Han C."/>
            <person name="Tapia R."/>
            <person name="Land M."/>
            <person name="Hauser L."/>
            <person name="Chang Y.-J."/>
            <person name="Jeffries C."/>
            <person name="Kyrpides N."/>
            <person name="Ivanova N."/>
            <person name="Mikhailova N."/>
            <person name="Shelobolina E.S."/>
            <person name="Picardal F."/>
            <person name="Roden E."/>
            <person name="Emerson D."/>
            <person name="Woyke T."/>
        </authorList>
    </citation>
    <scope>NUCLEOTIDE SEQUENCE [LARGE SCALE GENOMIC DNA]</scope>
    <source>
        <strain evidence="11 12">ES-2</strain>
    </source>
</reference>
<dbReference type="Pfam" id="PF22692">
    <property type="entry name" value="LlgE_F_G_D1"/>
    <property type="match status" value="1"/>
</dbReference>
<evidence type="ECO:0000259" key="7">
    <source>
        <dbReference type="Pfam" id="PF00460"/>
    </source>
</evidence>
<dbReference type="GO" id="GO:0071978">
    <property type="term" value="P:bacterial-type flagellum-dependent swarming motility"/>
    <property type="evidence" value="ECO:0007669"/>
    <property type="project" value="TreeGrafter"/>
</dbReference>
<keyword evidence="12" id="KW-1185">Reference proteome</keyword>
<evidence type="ECO:0000256" key="6">
    <source>
        <dbReference type="SAM" id="MobiDB-lite"/>
    </source>
</evidence>
<dbReference type="GO" id="GO:0009425">
    <property type="term" value="C:bacterial-type flagellum basal body"/>
    <property type="evidence" value="ECO:0007669"/>
    <property type="project" value="UniProtKB-SubCell"/>
</dbReference>
<dbReference type="InterPro" id="IPR020013">
    <property type="entry name" value="Flagellar_FlgE/F/G"/>
</dbReference>
<gene>
    <name evidence="11" type="ordered locus">Galf_1046</name>
</gene>
<evidence type="ECO:0000313" key="12">
    <source>
        <dbReference type="Proteomes" id="UP000001235"/>
    </source>
</evidence>
<dbReference type="InterPro" id="IPR037058">
    <property type="entry name" value="Falgellar_hook_FlgE_sf"/>
</dbReference>
<keyword evidence="4 5" id="KW-0975">Bacterial flagellum</keyword>
<dbReference type="InterPro" id="IPR001444">
    <property type="entry name" value="Flag_bb_rod_N"/>
</dbReference>
<dbReference type="KEGG" id="gca:Galf_1046"/>
<feature type="compositionally biased region" description="Low complexity" evidence="6">
    <location>
        <begin position="432"/>
        <end position="449"/>
    </location>
</feature>
<dbReference type="HOGENOM" id="CLU_013687_2_0_4"/>
<dbReference type="Gene3D" id="2.60.98.20">
    <property type="entry name" value="Flagellar hook protein FlgE"/>
    <property type="match status" value="1"/>
</dbReference>
<accession>D9SEX9</accession>
<evidence type="ECO:0000259" key="9">
    <source>
        <dbReference type="Pfam" id="PF07559"/>
    </source>
</evidence>
<dbReference type="InterPro" id="IPR037925">
    <property type="entry name" value="FlgE/F/G-like"/>
</dbReference>
<feature type="domain" description="Flagellar basal body rod protein N-terminal" evidence="7">
    <location>
        <begin position="6"/>
        <end position="33"/>
    </location>
</feature>
<feature type="region of interest" description="Disordered" evidence="6">
    <location>
        <begin position="426"/>
        <end position="450"/>
    </location>
</feature>
<evidence type="ECO:0000256" key="1">
    <source>
        <dbReference type="ARBA" id="ARBA00004117"/>
    </source>
</evidence>
<comment type="function">
    <text evidence="5">A flexible structure which links the flagellar filament to the drive apparatus in the basal body.</text>
</comment>
<dbReference type="STRING" id="395494.Galf_1046"/>
<dbReference type="GO" id="GO:0005829">
    <property type="term" value="C:cytosol"/>
    <property type="evidence" value="ECO:0007669"/>
    <property type="project" value="TreeGrafter"/>
</dbReference>
<dbReference type="PANTHER" id="PTHR30435:SF1">
    <property type="entry name" value="FLAGELLAR HOOK PROTEIN FLGE"/>
    <property type="match status" value="1"/>
</dbReference>
<evidence type="ECO:0000256" key="2">
    <source>
        <dbReference type="ARBA" id="ARBA00009677"/>
    </source>
</evidence>
<dbReference type="Pfam" id="PF06429">
    <property type="entry name" value="Flg_bbr_C"/>
    <property type="match status" value="1"/>
</dbReference>
<feature type="domain" description="Flagellar hook protein FlgE D2" evidence="9">
    <location>
        <begin position="274"/>
        <end position="379"/>
    </location>
</feature>
<dbReference type="InterPro" id="IPR019776">
    <property type="entry name" value="Flagellar_basal_body_rod_CS"/>
</dbReference>
<evidence type="ECO:0000259" key="10">
    <source>
        <dbReference type="Pfam" id="PF22692"/>
    </source>
</evidence>
<dbReference type="AlphaFoldDB" id="D9SEX9"/>
<dbReference type="Proteomes" id="UP000001235">
    <property type="component" value="Chromosome"/>
</dbReference>
<dbReference type="NCBIfam" id="TIGR03506">
    <property type="entry name" value="FlgEFG_subfam"/>
    <property type="match status" value="1"/>
</dbReference>
<dbReference type="GO" id="GO:0009424">
    <property type="term" value="C:bacterial-type flagellum hook"/>
    <property type="evidence" value="ECO:0007669"/>
    <property type="project" value="TreeGrafter"/>
</dbReference>
<protein>
    <recommendedName>
        <fullName evidence="3 5">Flagellar hook protein FlgE</fullName>
    </recommendedName>
</protein>
<dbReference type="SUPFAM" id="SSF117143">
    <property type="entry name" value="Flagellar hook protein flgE"/>
    <property type="match status" value="2"/>
</dbReference>
<dbReference type="EMBL" id="CP002159">
    <property type="protein sequence ID" value="ADL55076.1"/>
    <property type="molecule type" value="Genomic_DNA"/>
</dbReference>
<dbReference type="eggNOG" id="COG1749">
    <property type="taxonomic scope" value="Bacteria"/>
</dbReference>
<dbReference type="InterPro" id="IPR010930">
    <property type="entry name" value="Flg_bb/hook_C_dom"/>
</dbReference>
<name>D9SEX9_GALCS</name>